<gene>
    <name evidence="2" type="ORF">CLV35_3645</name>
</gene>
<keyword evidence="1" id="KW-0812">Transmembrane</keyword>
<keyword evidence="1" id="KW-1133">Transmembrane helix</keyword>
<proteinExistence type="predicted"/>
<dbReference type="RefSeq" id="WP_121194896.1">
    <property type="nucleotide sequence ID" value="NZ_RBWV01000016.1"/>
</dbReference>
<evidence type="ECO:0000256" key="1">
    <source>
        <dbReference type="SAM" id="Phobius"/>
    </source>
</evidence>
<reference evidence="2 3" key="1">
    <citation type="submission" date="2018-10" db="EMBL/GenBank/DDBJ databases">
        <title>Genomic Encyclopedia of Archaeal and Bacterial Type Strains, Phase II (KMG-II): from individual species to whole genera.</title>
        <authorList>
            <person name="Goeker M."/>
        </authorList>
    </citation>
    <scope>NUCLEOTIDE SEQUENCE [LARGE SCALE GENOMIC DNA]</scope>
    <source>
        <strain evidence="2 3">RP-AC37</strain>
    </source>
</reference>
<comment type="caution">
    <text evidence="2">The sequence shown here is derived from an EMBL/GenBank/DDBJ whole genome shotgun (WGS) entry which is preliminary data.</text>
</comment>
<organism evidence="2 3">
    <name type="scientific">Motilibacter peucedani</name>
    <dbReference type="NCBI Taxonomy" id="598650"/>
    <lineage>
        <taxon>Bacteria</taxon>
        <taxon>Bacillati</taxon>
        <taxon>Actinomycetota</taxon>
        <taxon>Actinomycetes</taxon>
        <taxon>Motilibacterales</taxon>
        <taxon>Motilibacteraceae</taxon>
        <taxon>Motilibacter</taxon>
    </lineage>
</organism>
<dbReference type="EMBL" id="RBWV01000016">
    <property type="protein sequence ID" value="RKS68517.1"/>
    <property type="molecule type" value="Genomic_DNA"/>
</dbReference>
<name>A0A420XL07_9ACTN</name>
<feature type="transmembrane region" description="Helical" evidence="1">
    <location>
        <begin position="46"/>
        <end position="70"/>
    </location>
</feature>
<keyword evidence="3" id="KW-1185">Reference proteome</keyword>
<evidence type="ECO:0000313" key="3">
    <source>
        <dbReference type="Proteomes" id="UP000281955"/>
    </source>
</evidence>
<feature type="transmembrane region" description="Helical" evidence="1">
    <location>
        <begin position="15"/>
        <end position="40"/>
    </location>
</feature>
<dbReference type="AlphaFoldDB" id="A0A420XL07"/>
<evidence type="ECO:0000313" key="2">
    <source>
        <dbReference type="EMBL" id="RKS68517.1"/>
    </source>
</evidence>
<accession>A0A420XL07</accession>
<sequence>MRPNDRDTPGPGDRWVVVGGVIFVAGALACVAAVVPLLLGTDPLPVLVYLLALLAPLGFAVALCGLLVGVRARRIPRS</sequence>
<dbReference type="Proteomes" id="UP000281955">
    <property type="component" value="Unassembled WGS sequence"/>
</dbReference>
<dbReference type="InParanoid" id="A0A420XL07"/>
<protein>
    <submittedName>
        <fullName evidence="2">Uncharacterized protein</fullName>
    </submittedName>
</protein>
<dbReference type="PROSITE" id="PS51257">
    <property type="entry name" value="PROKAR_LIPOPROTEIN"/>
    <property type="match status" value="1"/>
</dbReference>
<keyword evidence="1" id="KW-0472">Membrane</keyword>